<dbReference type="AlphaFoldDB" id="A0A7Y0LZG6"/>
<dbReference type="GO" id="GO:0044781">
    <property type="term" value="P:bacterial-type flagellum organization"/>
    <property type="evidence" value="ECO:0007669"/>
    <property type="project" value="UniProtKB-KW"/>
</dbReference>
<proteinExistence type="inferred from homology"/>
<dbReference type="PANTHER" id="PTHR34982">
    <property type="entry name" value="YOP PROTEINS TRANSLOCATION PROTEIN L"/>
    <property type="match status" value="1"/>
</dbReference>
<keyword evidence="10" id="KW-1185">Reference proteome</keyword>
<keyword evidence="5" id="KW-0653">Protein transport</keyword>
<accession>A0A7Y0LZG6</accession>
<dbReference type="EMBL" id="JABCJJ010000022">
    <property type="protein sequence ID" value="NMR21041.1"/>
    <property type="molecule type" value="Genomic_DNA"/>
</dbReference>
<evidence type="ECO:0000256" key="1">
    <source>
        <dbReference type="ARBA" id="ARBA00003041"/>
    </source>
</evidence>
<feature type="compositionally biased region" description="Polar residues" evidence="7">
    <location>
        <begin position="232"/>
        <end position="241"/>
    </location>
</feature>
<keyword evidence="6" id="KW-1006">Bacterial flagellum protein export</keyword>
<keyword evidence="9" id="KW-0282">Flagellum</keyword>
<dbReference type="RefSeq" id="WP_169325419.1">
    <property type="nucleotide sequence ID" value="NZ_JABCJJ010000022.1"/>
</dbReference>
<gene>
    <name evidence="9" type="ORF">HIR71_12560</name>
</gene>
<comment type="caution">
    <text evidence="9">The sequence shown here is derived from an EMBL/GenBank/DDBJ whole genome shotgun (WGS) entry which is preliminary data.</text>
</comment>
<dbReference type="Pfam" id="PF02108">
    <property type="entry name" value="FliH"/>
    <property type="match status" value="1"/>
</dbReference>
<protein>
    <submittedName>
        <fullName evidence="9">Flagellar assembly protein FliH</fullName>
    </submittedName>
</protein>
<evidence type="ECO:0000313" key="9">
    <source>
        <dbReference type="EMBL" id="NMR21041.1"/>
    </source>
</evidence>
<name>A0A7Y0LZG6_CELFI</name>
<organism evidence="9 10">
    <name type="scientific">Cellulomonas fimi</name>
    <dbReference type="NCBI Taxonomy" id="1708"/>
    <lineage>
        <taxon>Bacteria</taxon>
        <taxon>Bacillati</taxon>
        <taxon>Actinomycetota</taxon>
        <taxon>Actinomycetes</taxon>
        <taxon>Micrococcales</taxon>
        <taxon>Cellulomonadaceae</taxon>
        <taxon>Cellulomonas</taxon>
    </lineage>
</organism>
<comment type="function">
    <text evidence="1">Needed for flagellar regrowth and assembly.</text>
</comment>
<dbReference type="PANTHER" id="PTHR34982:SF1">
    <property type="entry name" value="FLAGELLAR ASSEMBLY PROTEIN FLIH"/>
    <property type="match status" value="1"/>
</dbReference>
<keyword evidence="4" id="KW-1005">Bacterial flagellum biogenesis</keyword>
<keyword evidence="9" id="KW-0966">Cell projection</keyword>
<evidence type="ECO:0000256" key="5">
    <source>
        <dbReference type="ARBA" id="ARBA00022927"/>
    </source>
</evidence>
<evidence type="ECO:0000256" key="7">
    <source>
        <dbReference type="SAM" id="MobiDB-lite"/>
    </source>
</evidence>
<keyword evidence="3" id="KW-0813">Transport</keyword>
<comment type="similarity">
    <text evidence="2">Belongs to the FliH family.</text>
</comment>
<sequence>MSEPVAVSAPVVAPVARFRPAPVGGVLDARSDHGVEQARAAGWAAGWAAGTRAASEAAQHQRRTLDDAFRAAERERAADVQAALAALGRAAAAASARVDPVLAESSAALDASAVTLAEAVLGHELADGDARARAALARALSLPAEPAVHTIRLHPADVRALTALGLVDSLPDGVTVVPDASLAPGDAVSELPDGFLDARIGSAVERVRRALAADTPAADVSDRARAQARAGSDTSTWGGAR</sequence>
<evidence type="ECO:0000256" key="6">
    <source>
        <dbReference type="ARBA" id="ARBA00023225"/>
    </source>
</evidence>
<evidence type="ECO:0000256" key="2">
    <source>
        <dbReference type="ARBA" id="ARBA00006602"/>
    </source>
</evidence>
<dbReference type="InterPro" id="IPR051472">
    <property type="entry name" value="T3SS_Stator/FliH"/>
</dbReference>
<evidence type="ECO:0000259" key="8">
    <source>
        <dbReference type="Pfam" id="PF02108"/>
    </source>
</evidence>
<evidence type="ECO:0000256" key="4">
    <source>
        <dbReference type="ARBA" id="ARBA00022795"/>
    </source>
</evidence>
<dbReference type="GO" id="GO:0015031">
    <property type="term" value="P:protein transport"/>
    <property type="evidence" value="ECO:0007669"/>
    <property type="project" value="UniProtKB-KW"/>
</dbReference>
<feature type="region of interest" description="Disordered" evidence="7">
    <location>
        <begin position="213"/>
        <end position="241"/>
    </location>
</feature>
<dbReference type="InterPro" id="IPR018035">
    <property type="entry name" value="Flagellar_FliH/T3SS_HrpE"/>
</dbReference>
<feature type="domain" description="Flagellar assembly protein FliH/Type III secretion system HrpE" evidence="8">
    <location>
        <begin position="84"/>
        <end position="202"/>
    </location>
</feature>
<dbReference type="GO" id="GO:0005829">
    <property type="term" value="C:cytosol"/>
    <property type="evidence" value="ECO:0007669"/>
    <property type="project" value="TreeGrafter"/>
</dbReference>
<evidence type="ECO:0000256" key="3">
    <source>
        <dbReference type="ARBA" id="ARBA00022448"/>
    </source>
</evidence>
<keyword evidence="9" id="KW-0969">Cilium</keyword>
<reference evidence="9 10" key="1">
    <citation type="submission" date="2020-04" db="EMBL/GenBank/DDBJ databases">
        <title>Sequencing and Assembly of C. fimi.</title>
        <authorList>
            <person name="Ramsey A.R."/>
        </authorList>
    </citation>
    <scope>NUCLEOTIDE SEQUENCE [LARGE SCALE GENOMIC DNA]</scope>
    <source>
        <strain evidence="9 10">SB</strain>
    </source>
</reference>
<dbReference type="Proteomes" id="UP000562124">
    <property type="component" value="Unassembled WGS sequence"/>
</dbReference>
<evidence type="ECO:0000313" key="10">
    <source>
        <dbReference type="Proteomes" id="UP000562124"/>
    </source>
</evidence>